<feature type="region of interest" description="Disordered" evidence="1">
    <location>
        <begin position="1"/>
        <end position="58"/>
    </location>
</feature>
<name>A0A5B7F4W9_PORTR</name>
<comment type="caution">
    <text evidence="2">The sequence shown here is derived from an EMBL/GenBank/DDBJ whole genome shotgun (WGS) entry which is preliminary data.</text>
</comment>
<evidence type="ECO:0000313" key="2">
    <source>
        <dbReference type="EMBL" id="MPC40615.1"/>
    </source>
</evidence>
<organism evidence="2 3">
    <name type="scientific">Portunus trituberculatus</name>
    <name type="common">Swimming crab</name>
    <name type="synonym">Neptunus trituberculatus</name>
    <dbReference type="NCBI Taxonomy" id="210409"/>
    <lineage>
        <taxon>Eukaryota</taxon>
        <taxon>Metazoa</taxon>
        <taxon>Ecdysozoa</taxon>
        <taxon>Arthropoda</taxon>
        <taxon>Crustacea</taxon>
        <taxon>Multicrustacea</taxon>
        <taxon>Malacostraca</taxon>
        <taxon>Eumalacostraca</taxon>
        <taxon>Eucarida</taxon>
        <taxon>Decapoda</taxon>
        <taxon>Pleocyemata</taxon>
        <taxon>Brachyura</taxon>
        <taxon>Eubrachyura</taxon>
        <taxon>Portunoidea</taxon>
        <taxon>Portunidae</taxon>
        <taxon>Portuninae</taxon>
        <taxon>Portunus</taxon>
    </lineage>
</organism>
<dbReference type="AlphaFoldDB" id="A0A5B7F4W9"/>
<dbReference type="Proteomes" id="UP000324222">
    <property type="component" value="Unassembled WGS sequence"/>
</dbReference>
<reference evidence="2 3" key="1">
    <citation type="submission" date="2019-05" db="EMBL/GenBank/DDBJ databases">
        <title>Another draft genome of Portunus trituberculatus and its Hox gene families provides insights of decapod evolution.</title>
        <authorList>
            <person name="Jeong J.-H."/>
            <person name="Song I."/>
            <person name="Kim S."/>
            <person name="Choi T."/>
            <person name="Kim D."/>
            <person name="Ryu S."/>
            <person name="Kim W."/>
        </authorList>
    </citation>
    <scope>NUCLEOTIDE SEQUENCE [LARGE SCALE GENOMIC DNA]</scope>
    <source>
        <tissue evidence="2">Muscle</tissue>
    </source>
</reference>
<dbReference type="EMBL" id="VSRR010004755">
    <property type="protein sequence ID" value="MPC40615.1"/>
    <property type="molecule type" value="Genomic_DNA"/>
</dbReference>
<feature type="compositionally biased region" description="Basic and acidic residues" evidence="1">
    <location>
        <begin position="1"/>
        <end position="41"/>
    </location>
</feature>
<proteinExistence type="predicted"/>
<protein>
    <submittedName>
        <fullName evidence="2">Uncharacterized protein</fullName>
    </submittedName>
</protein>
<gene>
    <name evidence="2" type="ORF">E2C01_034178</name>
</gene>
<evidence type="ECO:0000313" key="3">
    <source>
        <dbReference type="Proteomes" id="UP000324222"/>
    </source>
</evidence>
<feature type="compositionally biased region" description="Basic and acidic residues" evidence="1">
    <location>
        <begin position="49"/>
        <end position="58"/>
    </location>
</feature>
<accession>A0A5B7F4W9</accession>
<keyword evidence="3" id="KW-1185">Reference proteome</keyword>
<feature type="region of interest" description="Disordered" evidence="1">
    <location>
        <begin position="84"/>
        <end position="106"/>
    </location>
</feature>
<evidence type="ECO:0000256" key="1">
    <source>
        <dbReference type="SAM" id="MobiDB-lite"/>
    </source>
</evidence>
<feature type="compositionally biased region" description="Basic and acidic residues" evidence="1">
    <location>
        <begin position="84"/>
        <end position="93"/>
    </location>
</feature>
<sequence>MTKVGKKGETETERERWREGERKGGKKGEEGVRKGGKKAEEGIVNGQAGERRKDHPADRTVDALETVIVTIFLQYRQDRHFEERVGEADEKLPEGVNSDEEPEAESHVMLHAHRPLDTRVLVRQLGQAVKVARN</sequence>